<dbReference type="EMBL" id="CM039438">
    <property type="protein sequence ID" value="KAI4298358.1"/>
    <property type="molecule type" value="Genomic_DNA"/>
</dbReference>
<comment type="caution">
    <text evidence="1">The sequence shown here is derived from an EMBL/GenBank/DDBJ whole genome shotgun (WGS) entry which is preliminary data.</text>
</comment>
<keyword evidence="2" id="KW-1185">Reference proteome</keyword>
<reference evidence="1 2" key="1">
    <citation type="journal article" date="2022" name="DNA Res.">
        <title>Chromosomal-level genome assembly of the orchid tree Bauhinia variegata (Leguminosae; Cercidoideae) supports the allotetraploid origin hypothesis of Bauhinia.</title>
        <authorList>
            <person name="Zhong Y."/>
            <person name="Chen Y."/>
            <person name="Zheng D."/>
            <person name="Pang J."/>
            <person name="Liu Y."/>
            <person name="Luo S."/>
            <person name="Meng S."/>
            <person name="Qian L."/>
            <person name="Wei D."/>
            <person name="Dai S."/>
            <person name="Zhou R."/>
        </authorList>
    </citation>
    <scope>NUCLEOTIDE SEQUENCE [LARGE SCALE GENOMIC DNA]</scope>
    <source>
        <strain evidence="1">BV-YZ2020</strain>
    </source>
</reference>
<accession>A0ACB9KM51</accession>
<gene>
    <name evidence="1" type="ORF">L6164_031930</name>
</gene>
<name>A0ACB9KM51_BAUVA</name>
<sequence>MLCDSDMIMVKQLYKDVKIKKFQKNVNRKTRLAVASWSFILCALFVILVVQDSSKFCERCSSETSTRWFKQLPTDGQLLSNITLAEDLDVKLSNSHIKEGNDDDDHKKIKWKQDVILCLTLVQFSIAIANLALLVHLRFYYKVRMEDEFKLQLFATWTPLSGTQNTCHFVYSRLNQEPPVCHFFPSDKLVLAPLPATDF</sequence>
<dbReference type="Proteomes" id="UP000828941">
    <property type="component" value="Chromosome 13"/>
</dbReference>
<protein>
    <submittedName>
        <fullName evidence="1">Uncharacterized protein</fullName>
    </submittedName>
</protein>
<evidence type="ECO:0000313" key="2">
    <source>
        <dbReference type="Proteomes" id="UP000828941"/>
    </source>
</evidence>
<organism evidence="1 2">
    <name type="scientific">Bauhinia variegata</name>
    <name type="common">Purple orchid tree</name>
    <name type="synonym">Phanera variegata</name>
    <dbReference type="NCBI Taxonomy" id="167791"/>
    <lineage>
        <taxon>Eukaryota</taxon>
        <taxon>Viridiplantae</taxon>
        <taxon>Streptophyta</taxon>
        <taxon>Embryophyta</taxon>
        <taxon>Tracheophyta</taxon>
        <taxon>Spermatophyta</taxon>
        <taxon>Magnoliopsida</taxon>
        <taxon>eudicotyledons</taxon>
        <taxon>Gunneridae</taxon>
        <taxon>Pentapetalae</taxon>
        <taxon>rosids</taxon>
        <taxon>fabids</taxon>
        <taxon>Fabales</taxon>
        <taxon>Fabaceae</taxon>
        <taxon>Cercidoideae</taxon>
        <taxon>Cercideae</taxon>
        <taxon>Bauhiniinae</taxon>
        <taxon>Bauhinia</taxon>
    </lineage>
</organism>
<proteinExistence type="predicted"/>
<evidence type="ECO:0000313" key="1">
    <source>
        <dbReference type="EMBL" id="KAI4298358.1"/>
    </source>
</evidence>